<feature type="transmembrane region" description="Helical" evidence="13">
    <location>
        <begin position="12"/>
        <end position="35"/>
    </location>
</feature>
<evidence type="ECO:0000256" key="4">
    <source>
        <dbReference type="ARBA" id="ARBA00022553"/>
    </source>
</evidence>
<dbReference type="SUPFAM" id="SSF47384">
    <property type="entry name" value="Homodimeric domain of signal transducing histidine kinase"/>
    <property type="match status" value="1"/>
</dbReference>
<keyword evidence="7" id="KW-0547">Nucleotide-binding</keyword>
<organism evidence="15 16">
    <name type="scientific">Paenibacillus silagei</name>
    <dbReference type="NCBI Taxonomy" id="1670801"/>
    <lineage>
        <taxon>Bacteria</taxon>
        <taxon>Bacillati</taxon>
        <taxon>Bacillota</taxon>
        <taxon>Bacilli</taxon>
        <taxon>Bacillales</taxon>
        <taxon>Paenibacillaceae</taxon>
        <taxon>Paenibacillus</taxon>
    </lineage>
</organism>
<dbReference type="Pfam" id="PF00512">
    <property type="entry name" value="HisKA"/>
    <property type="match status" value="1"/>
</dbReference>
<keyword evidence="4" id="KW-0597">Phosphoprotein</keyword>
<evidence type="ECO:0000256" key="6">
    <source>
        <dbReference type="ARBA" id="ARBA00022692"/>
    </source>
</evidence>
<dbReference type="EMBL" id="JAGGLV010000009">
    <property type="protein sequence ID" value="MBP2113055.1"/>
    <property type="molecule type" value="Genomic_DNA"/>
</dbReference>
<dbReference type="PRINTS" id="PR00344">
    <property type="entry name" value="BCTRLSENSOR"/>
</dbReference>
<evidence type="ECO:0000256" key="2">
    <source>
        <dbReference type="ARBA" id="ARBA00004370"/>
    </source>
</evidence>
<dbReference type="RefSeq" id="WP_209874652.1">
    <property type="nucleotide sequence ID" value="NZ_JAGGLV010000009.1"/>
</dbReference>
<proteinExistence type="predicted"/>
<keyword evidence="9" id="KW-0067">ATP-binding</keyword>
<dbReference type="Gene3D" id="3.30.565.10">
    <property type="entry name" value="Histidine kinase-like ATPase, C-terminal domain"/>
    <property type="match status" value="1"/>
</dbReference>
<keyword evidence="16" id="KW-1185">Reference proteome</keyword>
<evidence type="ECO:0000256" key="3">
    <source>
        <dbReference type="ARBA" id="ARBA00012438"/>
    </source>
</evidence>
<evidence type="ECO:0000313" key="15">
    <source>
        <dbReference type="EMBL" id="MBP2113055.1"/>
    </source>
</evidence>
<protein>
    <recommendedName>
        <fullName evidence="3">histidine kinase</fullName>
        <ecNumber evidence="3">2.7.13.3</ecNumber>
    </recommendedName>
</protein>
<evidence type="ECO:0000256" key="9">
    <source>
        <dbReference type="ARBA" id="ARBA00022840"/>
    </source>
</evidence>
<feature type="domain" description="Histidine kinase" evidence="14">
    <location>
        <begin position="242"/>
        <end position="460"/>
    </location>
</feature>
<evidence type="ECO:0000256" key="5">
    <source>
        <dbReference type="ARBA" id="ARBA00022679"/>
    </source>
</evidence>
<comment type="catalytic activity">
    <reaction evidence="1">
        <text>ATP + protein L-histidine = ADP + protein N-phospho-L-histidine.</text>
        <dbReference type="EC" id="2.7.13.3"/>
    </reaction>
</comment>
<dbReference type="SMART" id="SM00388">
    <property type="entry name" value="HisKA"/>
    <property type="match status" value="1"/>
</dbReference>
<evidence type="ECO:0000256" key="8">
    <source>
        <dbReference type="ARBA" id="ARBA00022777"/>
    </source>
</evidence>
<dbReference type="PANTHER" id="PTHR45436">
    <property type="entry name" value="SENSOR HISTIDINE KINASE YKOH"/>
    <property type="match status" value="1"/>
</dbReference>
<keyword evidence="12 13" id="KW-0472">Membrane</keyword>
<evidence type="ECO:0000259" key="14">
    <source>
        <dbReference type="PROSITE" id="PS50109"/>
    </source>
</evidence>
<feature type="transmembrane region" description="Helical" evidence="13">
    <location>
        <begin position="154"/>
        <end position="176"/>
    </location>
</feature>
<dbReference type="InterPro" id="IPR004358">
    <property type="entry name" value="Sig_transdc_His_kin-like_C"/>
</dbReference>
<evidence type="ECO:0000256" key="7">
    <source>
        <dbReference type="ARBA" id="ARBA00022741"/>
    </source>
</evidence>
<dbReference type="InterPro" id="IPR050428">
    <property type="entry name" value="TCS_sensor_his_kinase"/>
</dbReference>
<evidence type="ECO:0000256" key="10">
    <source>
        <dbReference type="ARBA" id="ARBA00022989"/>
    </source>
</evidence>
<gene>
    <name evidence="15" type="ORF">J2Z70_003209</name>
</gene>
<dbReference type="InterPro" id="IPR005467">
    <property type="entry name" value="His_kinase_dom"/>
</dbReference>
<evidence type="ECO:0000256" key="12">
    <source>
        <dbReference type="ARBA" id="ARBA00023136"/>
    </source>
</evidence>
<accession>A0ABS4NSN2</accession>
<evidence type="ECO:0000256" key="11">
    <source>
        <dbReference type="ARBA" id="ARBA00023012"/>
    </source>
</evidence>
<keyword evidence="11" id="KW-0902">Two-component regulatory system</keyword>
<keyword evidence="5" id="KW-0808">Transferase</keyword>
<evidence type="ECO:0000256" key="13">
    <source>
        <dbReference type="SAM" id="Phobius"/>
    </source>
</evidence>
<evidence type="ECO:0000313" key="16">
    <source>
        <dbReference type="Proteomes" id="UP000773462"/>
    </source>
</evidence>
<dbReference type="SMART" id="SM00387">
    <property type="entry name" value="HATPase_c"/>
    <property type="match status" value="1"/>
</dbReference>
<dbReference type="Pfam" id="PF02518">
    <property type="entry name" value="HATPase_c"/>
    <property type="match status" value="1"/>
</dbReference>
<sequence length="460" mass="51188">MDSAVRILRKFVGSTLLVSTLLLLFNLILLGSLIFKETHQEASPEKVVREISSALQGSDGKYSLNPKGGALLQQNRAWAMLLNAEGKVTWSEQLPPEIPHAYNIVEVAKFSRYYLLEYPVYIWEHPEGLIVVGYPKYSYEKYQLGYMTDWLRSLPLRVLLLLICNVALAVALSLFIGTRLIRKIRPLINSIHALAKDKPVNLETAGLFSDLSESINSASATLQTRSSQLKSRDEARSNWIAGISHDIRTPLSMILGYASNLEEQDNLTGEQRQQAAIIRRQGEQLRSLVSDLNLVSMLEYDMQPLQLKPVRLSALARTVVSDFINNGLEERYSLDLCIMDERLQVMGDEKLLYRAVSNLVQNSIRHNPDGCRITVTVSRSPEEPECCLSVSDDGPGVPAELLPELVLLPYSGKRTRPVRQGHGLGLPMVARIAEAHKGKLVLESPTGEGLCATLQLPPLA</sequence>
<comment type="subcellular location">
    <subcellularLocation>
        <location evidence="2">Membrane</location>
    </subcellularLocation>
</comment>
<dbReference type="GO" id="GO:0016301">
    <property type="term" value="F:kinase activity"/>
    <property type="evidence" value="ECO:0007669"/>
    <property type="project" value="UniProtKB-KW"/>
</dbReference>
<dbReference type="PANTHER" id="PTHR45436:SF5">
    <property type="entry name" value="SENSOR HISTIDINE KINASE TRCS"/>
    <property type="match status" value="1"/>
</dbReference>
<dbReference type="Proteomes" id="UP000773462">
    <property type="component" value="Unassembled WGS sequence"/>
</dbReference>
<name>A0ABS4NSN2_9BACL</name>
<dbReference type="Gene3D" id="1.10.287.130">
    <property type="match status" value="1"/>
</dbReference>
<evidence type="ECO:0000256" key="1">
    <source>
        <dbReference type="ARBA" id="ARBA00000085"/>
    </source>
</evidence>
<dbReference type="PROSITE" id="PS50109">
    <property type="entry name" value="HIS_KIN"/>
    <property type="match status" value="1"/>
</dbReference>
<dbReference type="InterPro" id="IPR036890">
    <property type="entry name" value="HATPase_C_sf"/>
</dbReference>
<comment type="caution">
    <text evidence="15">The sequence shown here is derived from an EMBL/GenBank/DDBJ whole genome shotgun (WGS) entry which is preliminary data.</text>
</comment>
<dbReference type="InterPro" id="IPR003594">
    <property type="entry name" value="HATPase_dom"/>
</dbReference>
<keyword evidence="8 15" id="KW-0418">Kinase</keyword>
<dbReference type="InterPro" id="IPR036097">
    <property type="entry name" value="HisK_dim/P_sf"/>
</dbReference>
<dbReference type="EC" id="2.7.13.3" evidence="3"/>
<dbReference type="CDD" id="cd00082">
    <property type="entry name" value="HisKA"/>
    <property type="match status" value="1"/>
</dbReference>
<dbReference type="SUPFAM" id="SSF55874">
    <property type="entry name" value="ATPase domain of HSP90 chaperone/DNA topoisomerase II/histidine kinase"/>
    <property type="match status" value="1"/>
</dbReference>
<keyword evidence="6 13" id="KW-0812">Transmembrane</keyword>
<keyword evidence="10 13" id="KW-1133">Transmembrane helix</keyword>
<reference evidence="15 16" key="1">
    <citation type="submission" date="2021-03" db="EMBL/GenBank/DDBJ databases">
        <title>Genomic Encyclopedia of Type Strains, Phase IV (KMG-IV): sequencing the most valuable type-strain genomes for metagenomic binning, comparative biology and taxonomic classification.</title>
        <authorList>
            <person name="Goeker M."/>
        </authorList>
    </citation>
    <scope>NUCLEOTIDE SEQUENCE [LARGE SCALE GENOMIC DNA]</scope>
    <source>
        <strain evidence="15 16">DSM 101953</strain>
    </source>
</reference>
<dbReference type="InterPro" id="IPR003661">
    <property type="entry name" value="HisK_dim/P_dom"/>
</dbReference>